<protein>
    <submittedName>
        <fullName evidence="13">Delta 6 fatty acid desaturase</fullName>
    </submittedName>
</protein>
<dbReference type="CDD" id="cd03506">
    <property type="entry name" value="Delta6-FADS-like"/>
    <property type="match status" value="1"/>
</dbReference>
<keyword evidence="6 11" id="KW-1133">Transmembrane helix</keyword>
<evidence type="ECO:0000256" key="9">
    <source>
        <dbReference type="ARBA" id="ARBA00023098"/>
    </source>
</evidence>
<evidence type="ECO:0000313" key="13">
    <source>
        <dbReference type="EMBL" id="ORX83204.1"/>
    </source>
</evidence>
<evidence type="ECO:0000313" key="14">
    <source>
        <dbReference type="Proteomes" id="UP000193498"/>
    </source>
</evidence>
<keyword evidence="3" id="KW-0349">Heme</keyword>
<dbReference type="EMBL" id="MCFE01000647">
    <property type="protein sequence ID" value="ORX83204.1"/>
    <property type="molecule type" value="Genomic_DNA"/>
</dbReference>
<dbReference type="GO" id="GO:0046872">
    <property type="term" value="F:metal ion binding"/>
    <property type="evidence" value="ECO:0007669"/>
    <property type="project" value="UniProtKB-KW"/>
</dbReference>
<feature type="domain" description="Cytochrome b5 heme-binding" evidence="12">
    <location>
        <begin position="5"/>
        <end position="79"/>
    </location>
</feature>
<dbReference type="Pfam" id="PF00173">
    <property type="entry name" value="Cyt-b5"/>
    <property type="match status" value="1"/>
</dbReference>
<keyword evidence="10 11" id="KW-0472">Membrane</keyword>
<dbReference type="PIRSF" id="PIRSF015921">
    <property type="entry name" value="FA_sphinglp_des"/>
    <property type="match status" value="1"/>
</dbReference>
<sequence length="448" mass="50472">MATGLRTFTRAEVKGSQSGGPLYTIIDNKVYDISEFIPDHPGGAVIMTHVGKDGTDAFYSFHPESSQEILSNYYVGDLAPEEFLDQNEDAFISEIRELKRQFEKLGYFESDKLYYSFKVGSTIALWGLSMYLLVQHGSLLAAQIGSAMLMAVFWQQCGWLAHDFLHHQVFQNRSFNDMMGDFIGGACLGFSPAWWKNKHNTHHAAPNVHGEDPDIDTVPILAWSNHALEFFADVPDDELAVAMGKFMIGNQSFLIFPVMIFAKLSWALQSILFILPNGQKGLPRNARVPVGILEQLSIGLHWTWYLGILFLFAKTPLRIALYLIISQGGCGLLLALVFVLNHNGMPVITGDEAEKMDFYSMQIITGRDVKPNWIVTWFTGGLNYQIEHHLFPALPRHSFHKVQPSVQKLCEKYGIDYHCTGFVDGTMEVVNRLDQVSKAARKLNKKQD</sequence>
<reference evidence="13 14" key="1">
    <citation type="submission" date="2016-07" db="EMBL/GenBank/DDBJ databases">
        <title>Pervasive Adenine N6-methylation of Active Genes in Fungi.</title>
        <authorList>
            <consortium name="DOE Joint Genome Institute"/>
            <person name="Mondo S.J."/>
            <person name="Dannebaum R.O."/>
            <person name="Kuo R.C."/>
            <person name="Labutti K."/>
            <person name="Haridas S."/>
            <person name="Kuo A."/>
            <person name="Salamov A."/>
            <person name="Ahrendt S.R."/>
            <person name="Lipzen A."/>
            <person name="Sullivan W."/>
            <person name="Andreopoulos W.B."/>
            <person name="Clum A."/>
            <person name="Lindquist E."/>
            <person name="Daum C."/>
            <person name="Ramamoorthy G.K."/>
            <person name="Gryganskyi A."/>
            <person name="Culley D."/>
            <person name="Magnuson J.K."/>
            <person name="James T.Y."/>
            <person name="O'Malley M.A."/>
            <person name="Stajich J.E."/>
            <person name="Spatafora J.W."/>
            <person name="Visel A."/>
            <person name="Grigoriev I.V."/>
        </authorList>
    </citation>
    <scope>NUCLEOTIDE SEQUENCE [LARGE SCALE GENOMIC DNA]</scope>
    <source>
        <strain evidence="13 14">CBS 931.73</strain>
    </source>
</reference>
<gene>
    <name evidence="13" type="ORF">K493DRAFT_320302</name>
</gene>
<dbReference type="InterPro" id="IPR036400">
    <property type="entry name" value="Cyt_B5-like_heme/steroid_sf"/>
</dbReference>
<dbReference type="PROSITE" id="PS50255">
    <property type="entry name" value="CYTOCHROME_B5_2"/>
    <property type="match status" value="1"/>
</dbReference>
<evidence type="ECO:0000256" key="11">
    <source>
        <dbReference type="SAM" id="Phobius"/>
    </source>
</evidence>
<dbReference type="SUPFAM" id="SSF55856">
    <property type="entry name" value="Cytochrome b5-like heme/steroid binding domain"/>
    <property type="match status" value="1"/>
</dbReference>
<dbReference type="InParanoid" id="A0A1Y1XCV4"/>
<dbReference type="PANTHER" id="PTHR19353:SF88">
    <property type="entry name" value="DELTA(5) FATTY ACID DESATURASE FAT-4"/>
    <property type="match status" value="1"/>
</dbReference>
<keyword evidence="8" id="KW-0408">Iron</keyword>
<dbReference type="GO" id="GO:0006629">
    <property type="term" value="P:lipid metabolic process"/>
    <property type="evidence" value="ECO:0007669"/>
    <property type="project" value="UniProtKB-KW"/>
</dbReference>
<evidence type="ECO:0000256" key="2">
    <source>
        <dbReference type="ARBA" id="ARBA00009295"/>
    </source>
</evidence>
<dbReference type="STRING" id="1314790.A0A1Y1XCV4"/>
<dbReference type="PANTHER" id="PTHR19353">
    <property type="entry name" value="FATTY ACID DESATURASE 2"/>
    <property type="match status" value="1"/>
</dbReference>
<evidence type="ECO:0000256" key="8">
    <source>
        <dbReference type="ARBA" id="ARBA00023004"/>
    </source>
</evidence>
<dbReference type="InterPro" id="IPR012171">
    <property type="entry name" value="Fatty_acid_desaturase"/>
</dbReference>
<dbReference type="GO" id="GO:0016020">
    <property type="term" value="C:membrane"/>
    <property type="evidence" value="ECO:0007669"/>
    <property type="project" value="UniProtKB-SubCell"/>
</dbReference>
<evidence type="ECO:0000256" key="7">
    <source>
        <dbReference type="ARBA" id="ARBA00023002"/>
    </source>
</evidence>
<feature type="transmembrane region" description="Helical" evidence="11">
    <location>
        <begin position="113"/>
        <end position="134"/>
    </location>
</feature>
<evidence type="ECO:0000256" key="4">
    <source>
        <dbReference type="ARBA" id="ARBA00022692"/>
    </source>
</evidence>
<organism evidence="13 14">
    <name type="scientific">Basidiobolus meristosporus CBS 931.73</name>
    <dbReference type="NCBI Taxonomy" id="1314790"/>
    <lineage>
        <taxon>Eukaryota</taxon>
        <taxon>Fungi</taxon>
        <taxon>Fungi incertae sedis</taxon>
        <taxon>Zoopagomycota</taxon>
        <taxon>Entomophthoromycotina</taxon>
        <taxon>Basidiobolomycetes</taxon>
        <taxon>Basidiobolales</taxon>
        <taxon>Basidiobolaceae</taxon>
        <taxon>Basidiobolus</taxon>
    </lineage>
</organism>
<dbReference type="GO" id="GO:0016717">
    <property type="term" value="F:oxidoreductase activity, acting on paired donors, with oxidation of a pair of donors resulting in the reduction of molecular oxygen to two molecules of water"/>
    <property type="evidence" value="ECO:0007669"/>
    <property type="project" value="TreeGrafter"/>
</dbReference>
<evidence type="ECO:0000256" key="3">
    <source>
        <dbReference type="ARBA" id="ARBA00022617"/>
    </source>
</evidence>
<proteinExistence type="inferred from homology"/>
<evidence type="ECO:0000256" key="10">
    <source>
        <dbReference type="ARBA" id="ARBA00023136"/>
    </source>
</evidence>
<comment type="similarity">
    <text evidence="2">Belongs to the fatty acid desaturase type 1 family.</text>
</comment>
<dbReference type="AlphaFoldDB" id="A0A1Y1XCV4"/>
<feature type="transmembrane region" description="Helical" evidence="11">
    <location>
        <begin position="295"/>
        <end position="313"/>
    </location>
</feature>
<keyword evidence="4 11" id="KW-0812">Transmembrane</keyword>
<evidence type="ECO:0000259" key="12">
    <source>
        <dbReference type="PROSITE" id="PS50255"/>
    </source>
</evidence>
<accession>A0A1Y1XCV4</accession>
<dbReference type="Gene3D" id="3.10.120.10">
    <property type="entry name" value="Cytochrome b5-like heme/steroid binding domain"/>
    <property type="match status" value="1"/>
</dbReference>
<evidence type="ECO:0000256" key="6">
    <source>
        <dbReference type="ARBA" id="ARBA00022989"/>
    </source>
</evidence>
<dbReference type="Proteomes" id="UP000193498">
    <property type="component" value="Unassembled WGS sequence"/>
</dbReference>
<dbReference type="OrthoDB" id="260091at2759"/>
<feature type="transmembrane region" description="Helical" evidence="11">
    <location>
        <begin position="320"/>
        <end position="340"/>
    </location>
</feature>
<dbReference type="GO" id="GO:0020037">
    <property type="term" value="F:heme binding"/>
    <property type="evidence" value="ECO:0007669"/>
    <property type="project" value="InterPro"/>
</dbReference>
<dbReference type="InterPro" id="IPR005804">
    <property type="entry name" value="FA_desaturase_dom"/>
</dbReference>
<dbReference type="InterPro" id="IPR001199">
    <property type="entry name" value="Cyt_B5-like_heme/steroid-bd"/>
</dbReference>
<keyword evidence="5" id="KW-0479">Metal-binding</keyword>
<dbReference type="InterPro" id="IPR018506">
    <property type="entry name" value="Cyt_B5_heme-BS"/>
</dbReference>
<comment type="subcellular location">
    <subcellularLocation>
        <location evidence="1">Membrane</location>
        <topology evidence="1">Multi-pass membrane protein</topology>
    </subcellularLocation>
</comment>
<dbReference type="PROSITE" id="PS00191">
    <property type="entry name" value="CYTOCHROME_B5_1"/>
    <property type="match status" value="1"/>
</dbReference>
<feature type="transmembrane region" description="Helical" evidence="11">
    <location>
        <begin position="140"/>
        <end position="161"/>
    </location>
</feature>
<comment type="caution">
    <text evidence="13">The sequence shown here is derived from an EMBL/GenBank/DDBJ whole genome shotgun (WGS) entry which is preliminary data.</text>
</comment>
<dbReference type="Pfam" id="PF00487">
    <property type="entry name" value="FA_desaturase"/>
    <property type="match status" value="1"/>
</dbReference>
<dbReference type="SMART" id="SM01117">
    <property type="entry name" value="Cyt-b5"/>
    <property type="match status" value="1"/>
</dbReference>
<name>A0A1Y1XCV4_9FUNG</name>
<keyword evidence="14" id="KW-1185">Reference proteome</keyword>
<evidence type="ECO:0000256" key="1">
    <source>
        <dbReference type="ARBA" id="ARBA00004141"/>
    </source>
</evidence>
<evidence type="ECO:0000256" key="5">
    <source>
        <dbReference type="ARBA" id="ARBA00022723"/>
    </source>
</evidence>
<feature type="transmembrane region" description="Helical" evidence="11">
    <location>
        <begin position="253"/>
        <end position="275"/>
    </location>
</feature>
<keyword evidence="9" id="KW-0443">Lipid metabolism</keyword>
<keyword evidence="7" id="KW-0560">Oxidoreductase</keyword>